<evidence type="ECO:0000256" key="2">
    <source>
        <dbReference type="ARBA" id="ARBA00023125"/>
    </source>
</evidence>
<name>A0A9D1A8M0_9FIRM</name>
<dbReference type="SUPFAM" id="SSF51206">
    <property type="entry name" value="cAMP-binding domain-like"/>
    <property type="match status" value="1"/>
</dbReference>
<comment type="caution">
    <text evidence="6">The sequence shown here is derived from an EMBL/GenBank/DDBJ whole genome shotgun (WGS) entry which is preliminary data.</text>
</comment>
<feature type="domain" description="HTH crp-type" evidence="5">
    <location>
        <begin position="150"/>
        <end position="218"/>
    </location>
</feature>
<dbReference type="InterPro" id="IPR014710">
    <property type="entry name" value="RmlC-like_jellyroll"/>
</dbReference>
<evidence type="ECO:0000313" key="6">
    <source>
        <dbReference type="EMBL" id="HIR10282.1"/>
    </source>
</evidence>
<evidence type="ECO:0000313" key="7">
    <source>
        <dbReference type="Proteomes" id="UP000824258"/>
    </source>
</evidence>
<dbReference type="InterPro" id="IPR012318">
    <property type="entry name" value="HTH_CRP"/>
</dbReference>
<keyword evidence="2" id="KW-0238">DNA-binding</keyword>
<dbReference type="SMART" id="SM00419">
    <property type="entry name" value="HTH_CRP"/>
    <property type="match status" value="1"/>
</dbReference>
<proteinExistence type="predicted"/>
<dbReference type="Gene3D" id="2.60.120.10">
    <property type="entry name" value="Jelly Rolls"/>
    <property type="match status" value="1"/>
</dbReference>
<dbReference type="Pfam" id="PF00027">
    <property type="entry name" value="cNMP_binding"/>
    <property type="match status" value="1"/>
</dbReference>
<accession>A0A9D1A8M0</accession>
<dbReference type="CDD" id="cd00038">
    <property type="entry name" value="CAP_ED"/>
    <property type="match status" value="1"/>
</dbReference>
<protein>
    <submittedName>
        <fullName evidence="6">Crp/Fnr family transcriptional regulator</fullName>
    </submittedName>
</protein>
<dbReference type="PROSITE" id="PS50042">
    <property type="entry name" value="CNMP_BINDING_3"/>
    <property type="match status" value="1"/>
</dbReference>
<dbReference type="SUPFAM" id="SSF46785">
    <property type="entry name" value="Winged helix' DNA-binding domain"/>
    <property type="match status" value="1"/>
</dbReference>
<dbReference type="InterPro" id="IPR000595">
    <property type="entry name" value="cNMP-bd_dom"/>
</dbReference>
<reference evidence="6" key="1">
    <citation type="submission" date="2020-10" db="EMBL/GenBank/DDBJ databases">
        <authorList>
            <person name="Gilroy R."/>
        </authorList>
    </citation>
    <scope>NUCLEOTIDE SEQUENCE</scope>
    <source>
        <strain evidence="6">ChiHjej9B8-7071</strain>
    </source>
</reference>
<dbReference type="EMBL" id="DVGD01000251">
    <property type="protein sequence ID" value="HIR10282.1"/>
    <property type="molecule type" value="Genomic_DNA"/>
</dbReference>
<sequence length="218" mass="23753">MAMEEQSPLFVGFTEEEVASLLGCLGTVERQYRKGETILSEGEPAAYLGVVRRGMALIGCDDVWGNHTVLGSAPPGAVFAEAYACLPGEPLLITVTAAEDTAVLLLPVARVLMPCVNACALHTRLLRNLLAVSAQRSLALSRRILHTSAKSIRGRLCSYFSECAKRQGSGTITVPYSRQQLADYLGVDRSALSNELSKMQREGLIRYHRNTFELENLP</sequence>
<dbReference type="GO" id="GO:0003677">
    <property type="term" value="F:DNA binding"/>
    <property type="evidence" value="ECO:0007669"/>
    <property type="project" value="UniProtKB-KW"/>
</dbReference>
<evidence type="ECO:0000259" key="5">
    <source>
        <dbReference type="PROSITE" id="PS51063"/>
    </source>
</evidence>
<dbReference type="InterPro" id="IPR018490">
    <property type="entry name" value="cNMP-bd_dom_sf"/>
</dbReference>
<evidence type="ECO:0000256" key="1">
    <source>
        <dbReference type="ARBA" id="ARBA00023015"/>
    </source>
</evidence>
<organism evidence="6 7">
    <name type="scientific">Candidatus Avoscillospira stercoripullorum</name>
    <dbReference type="NCBI Taxonomy" id="2840709"/>
    <lineage>
        <taxon>Bacteria</taxon>
        <taxon>Bacillati</taxon>
        <taxon>Bacillota</taxon>
        <taxon>Clostridia</taxon>
        <taxon>Eubacteriales</taxon>
        <taxon>Oscillospiraceae</taxon>
        <taxon>Oscillospiraceae incertae sedis</taxon>
        <taxon>Candidatus Avoscillospira</taxon>
    </lineage>
</organism>
<keyword evidence="3" id="KW-0804">Transcription</keyword>
<dbReference type="Proteomes" id="UP000824258">
    <property type="component" value="Unassembled WGS sequence"/>
</dbReference>
<keyword evidence="1" id="KW-0805">Transcription regulation</keyword>
<feature type="domain" description="Cyclic nucleotide-binding" evidence="4">
    <location>
        <begin position="9"/>
        <end position="106"/>
    </location>
</feature>
<evidence type="ECO:0000256" key="3">
    <source>
        <dbReference type="ARBA" id="ARBA00023163"/>
    </source>
</evidence>
<dbReference type="Pfam" id="PF13545">
    <property type="entry name" value="HTH_Crp_2"/>
    <property type="match status" value="1"/>
</dbReference>
<gene>
    <name evidence="6" type="ORF">IAA70_07745</name>
</gene>
<dbReference type="AlphaFoldDB" id="A0A9D1A8M0"/>
<dbReference type="InterPro" id="IPR036390">
    <property type="entry name" value="WH_DNA-bd_sf"/>
</dbReference>
<evidence type="ECO:0000259" key="4">
    <source>
        <dbReference type="PROSITE" id="PS50042"/>
    </source>
</evidence>
<reference evidence="6" key="2">
    <citation type="journal article" date="2021" name="PeerJ">
        <title>Extensive microbial diversity within the chicken gut microbiome revealed by metagenomics and culture.</title>
        <authorList>
            <person name="Gilroy R."/>
            <person name="Ravi A."/>
            <person name="Getino M."/>
            <person name="Pursley I."/>
            <person name="Horton D.L."/>
            <person name="Alikhan N.F."/>
            <person name="Baker D."/>
            <person name="Gharbi K."/>
            <person name="Hall N."/>
            <person name="Watson M."/>
            <person name="Adriaenssens E.M."/>
            <person name="Foster-Nyarko E."/>
            <person name="Jarju S."/>
            <person name="Secka A."/>
            <person name="Antonio M."/>
            <person name="Oren A."/>
            <person name="Chaudhuri R.R."/>
            <person name="La Ragione R."/>
            <person name="Hildebrand F."/>
            <person name="Pallen M.J."/>
        </authorList>
    </citation>
    <scope>NUCLEOTIDE SEQUENCE</scope>
    <source>
        <strain evidence="6">ChiHjej9B8-7071</strain>
    </source>
</reference>
<dbReference type="PROSITE" id="PS51063">
    <property type="entry name" value="HTH_CRP_2"/>
    <property type="match status" value="1"/>
</dbReference>
<dbReference type="GO" id="GO:0006355">
    <property type="term" value="P:regulation of DNA-templated transcription"/>
    <property type="evidence" value="ECO:0007669"/>
    <property type="project" value="InterPro"/>
</dbReference>